<reference evidence="1 2" key="1">
    <citation type="submission" date="2020-07" db="EMBL/GenBank/DDBJ databases">
        <title>Description of Limosilactobacillus balticus sp. nov., Limosilactobacillus agrestis sp. nov., Limosilactobacillus albertensis sp. nov., Limosilactobacillus rudii sp. nov., Limosilactobacillus fastidiosus sp. nov., five novel Limosilactobacillus species isolated from the vertebrate gastrointestinal tract, and proposal of 6 subspecies of Limosilactobacillus reuteri adapted to the gastrointestinal tract of specific vertebrate hosts.</title>
        <authorList>
            <person name="Li F."/>
            <person name="Cheng C."/>
            <person name="Zheng J."/>
            <person name="Quevedo R.M."/>
            <person name="Li J."/>
            <person name="Roos S."/>
            <person name="Gaenzle M.G."/>
            <person name="Walter J."/>
        </authorList>
    </citation>
    <scope>NUCLEOTIDE SEQUENCE [LARGE SCALE GENOMIC DNA]</scope>
    <source>
        <strain evidence="1 2">STM2_1</strain>
    </source>
</reference>
<comment type="caution">
    <text evidence="1">The sequence shown here is derived from an EMBL/GenBank/DDBJ whole genome shotgun (WGS) entry which is preliminary data.</text>
</comment>
<sequence>MKTNELIESINRERDLSAEQVEDCVKIYDAHDNVAVTIPQNALSFFDITWNCMQPRFAFDEYERETLDKVVTEYLETRVEKRNDAK</sequence>
<organism evidence="1 2">
    <name type="scientific">Limosilactobacillus rudii</name>
    <dbReference type="NCBI Taxonomy" id="2759755"/>
    <lineage>
        <taxon>Bacteria</taxon>
        <taxon>Bacillati</taxon>
        <taxon>Bacillota</taxon>
        <taxon>Bacilli</taxon>
        <taxon>Lactobacillales</taxon>
        <taxon>Lactobacillaceae</taxon>
        <taxon>Limosilactobacillus</taxon>
    </lineage>
</organism>
<dbReference type="RefSeq" id="WP_182595910.1">
    <property type="nucleotide sequence ID" value="NZ_JACIVA010000042.1"/>
</dbReference>
<dbReference type="EMBL" id="JACIVA010000042">
    <property type="protein sequence ID" value="MBB1097165.1"/>
    <property type="molecule type" value="Genomic_DNA"/>
</dbReference>
<protein>
    <submittedName>
        <fullName evidence="1">Uncharacterized protein</fullName>
    </submittedName>
</protein>
<evidence type="ECO:0000313" key="2">
    <source>
        <dbReference type="Proteomes" id="UP000517106"/>
    </source>
</evidence>
<dbReference type="Proteomes" id="UP000517106">
    <property type="component" value="Unassembled WGS sequence"/>
</dbReference>
<accession>A0A7W3ULC1</accession>
<name>A0A7W3ULC1_9LACO</name>
<keyword evidence="2" id="KW-1185">Reference proteome</keyword>
<evidence type="ECO:0000313" key="1">
    <source>
        <dbReference type="EMBL" id="MBB1097165.1"/>
    </source>
</evidence>
<dbReference type="AlphaFoldDB" id="A0A7W3ULC1"/>
<proteinExistence type="predicted"/>
<gene>
    <name evidence="1" type="ORF">H5S09_04300</name>
</gene>